<dbReference type="InterPro" id="IPR023296">
    <property type="entry name" value="Glyco_hydro_beta-prop_sf"/>
</dbReference>
<dbReference type="PANTHER" id="PTHR22925">
    <property type="entry name" value="GLYCOSYL HYDROLASE 43 FAMILY MEMBER"/>
    <property type="match status" value="1"/>
</dbReference>
<dbReference type="Gene3D" id="2.115.10.20">
    <property type="entry name" value="Glycosyl hydrolase domain, family 43"/>
    <property type="match status" value="2"/>
</dbReference>
<dbReference type="EMBL" id="JACYCF010000002">
    <property type="protein sequence ID" value="KAF8760401.1"/>
    <property type="molecule type" value="Genomic_DNA"/>
</dbReference>
<gene>
    <name evidence="1" type="ORF">RHS01_02188</name>
</gene>
<protein>
    <submittedName>
        <fullName evidence="1">Glycosyl hydrolase 43 family</fullName>
    </submittedName>
</protein>
<dbReference type="PANTHER" id="PTHR22925:SF3">
    <property type="entry name" value="GLYCOSYL HYDROLASE FAMILY PROTEIN 43"/>
    <property type="match status" value="1"/>
</dbReference>
<proteinExistence type="predicted"/>
<comment type="caution">
    <text evidence="1">The sequence shown here is derived from an EMBL/GenBank/DDBJ whole genome shotgun (WGS) entry which is preliminary data.</text>
</comment>
<dbReference type="CDD" id="cd04081">
    <property type="entry name" value="CBM35_galactosidase-like"/>
    <property type="match status" value="1"/>
</dbReference>
<dbReference type="SUPFAM" id="SSF75005">
    <property type="entry name" value="Arabinanase/levansucrase/invertase"/>
    <property type="match status" value="1"/>
</dbReference>
<dbReference type="Proteomes" id="UP000614334">
    <property type="component" value="Unassembled WGS sequence"/>
</dbReference>
<sequence length="460" mass="50796">MLGIFRVVVSLLPPQCAPRSFSQLCSPSFAVARPLANPNATRYDAIVPGADWRDTDGVLIQAHGGAMVRTDDGTFYWFGEDHRPGGTHFTGIAVGGNASCQRQGRERPKVVYSEKTKQWVDSYLPFGLPSQDLACNVDDDSRHRLRAIWLTRNNAITRLRDDRLNVSEIIYSFSGKHFRLAVENMYLSMNSIKPKDWIRPNNAQLFTAPALTGPWTRQPQLAPEGTNTWESQNTFELKIKGTKKTTHIFMGDRWDRDELSDSRYMWLPITISGKQAASLEWHDIWKIDVNTGEVTYPKGISYEAEKGVITGGANVTSCSTCSGGNYVTGITSNSSVTITNIQGTGKPQWLAIYYVNTDVQTTALHRYAGVSVNGAAPEVVKQRTTAEGVVVSVPLQVQFAKGSKNNVTISGVTGRRKSPFSSKETLPHAIVDSRKRMVGQKEHASAMVNQNEIVTTPVSL</sequence>
<evidence type="ECO:0000313" key="1">
    <source>
        <dbReference type="EMBL" id="KAF8760401.1"/>
    </source>
</evidence>
<dbReference type="AlphaFoldDB" id="A0A8H7M9W1"/>
<reference evidence="1" key="1">
    <citation type="submission" date="2020-09" db="EMBL/GenBank/DDBJ databases">
        <title>Comparative genome analyses of four rice-infecting Rhizoctonia solani isolates reveal extensive enrichment of homogalacturonan modification genes.</title>
        <authorList>
            <person name="Lee D.-Y."/>
            <person name="Jeon J."/>
            <person name="Kim K.-T."/>
            <person name="Cheong K."/>
            <person name="Song H."/>
            <person name="Choi G."/>
            <person name="Ko J."/>
            <person name="Opiyo S.O."/>
            <person name="Zuo S."/>
            <person name="Madhav S."/>
            <person name="Lee Y.-H."/>
            <person name="Wang G.-L."/>
        </authorList>
    </citation>
    <scope>NUCLEOTIDE SEQUENCE</scope>
    <source>
        <strain evidence="1">AG1-IA B2</strain>
    </source>
</reference>
<dbReference type="Gene3D" id="2.60.120.260">
    <property type="entry name" value="Galactose-binding domain-like"/>
    <property type="match status" value="1"/>
</dbReference>
<name>A0A8H7M9W1_9AGAM</name>
<keyword evidence="1" id="KW-0378">Hydrolase</keyword>
<accession>A0A8H7M9W1</accession>
<dbReference type="GO" id="GO:0016787">
    <property type="term" value="F:hydrolase activity"/>
    <property type="evidence" value="ECO:0007669"/>
    <property type="project" value="UniProtKB-KW"/>
</dbReference>
<organism evidence="1 2">
    <name type="scientific">Rhizoctonia solani</name>
    <dbReference type="NCBI Taxonomy" id="456999"/>
    <lineage>
        <taxon>Eukaryota</taxon>
        <taxon>Fungi</taxon>
        <taxon>Dikarya</taxon>
        <taxon>Basidiomycota</taxon>
        <taxon>Agaricomycotina</taxon>
        <taxon>Agaricomycetes</taxon>
        <taxon>Cantharellales</taxon>
        <taxon>Ceratobasidiaceae</taxon>
        <taxon>Rhizoctonia</taxon>
    </lineage>
</organism>
<evidence type="ECO:0000313" key="2">
    <source>
        <dbReference type="Proteomes" id="UP000614334"/>
    </source>
</evidence>